<protein>
    <submittedName>
        <fullName evidence="1">Uncharacterized protein</fullName>
    </submittedName>
</protein>
<gene>
    <name evidence="1" type="ORF">SLS62_007919</name>
</gene>
<keyword evidence="2" id="KW-1185">Reference proteome</keyword>
<dbReference type="EMBL" id="JAKJXP020000069">
    <property type="protein sequence ID" value="KAK7750168.1"/>
    <property type="molecule type" value="Genomic_DNA"/>
</dbReference>
<evidence type="ECO:0000313" key="1">
    <source>
        <dbReference type="EMBL" id="KAK7750168.1"/>
    </source>
</evidence>
<name>A0AAN9YLX7_9PEZI</name>
<organism evidence="1 2">
    <name type="scientific">Diatrype stigma</name>
    <dbReference type="NCBI Taxonomy" id="117547"/>
    <lineage>
        <taxon>Eukaryota</taxon>
        <taxon>Fungi</taxon>
        <taxon>Dikarya</taxon>
        <taxon>Ascomycota</taxon>
        <taxon>Pezizomycotina</taxon>
        <taxon>Sordariomycetes</taxon>
        <taxon>Xylariomycetidae</taxon>
        <taxon>Xylariales</taxon>
        <taxon>Diatrypaceae</taxon>
        <taxon>Diatrype</taxon>
    </lineage>
</organism>
<dbReference type="AlphaFoldDB" id="A0AAN9YLX7"/>
<accession>A0AAN9YLX7</accession>
<sequence length="482" mass="49382">MDGNPVPEIVKPTVNVNTEPPAVEVTVVTAFGTPVPETVPLPNPVGPALETVELGSGNGTVADPTENELLFPPAVKGLDVGMPVPSEGVAWPLMVGPTVEFDNVKGGVGMGKLETGGKPPEPMVAEVPPVERAKGLVVLDVGNGGGRVGPDWVVAPVPPVTGGAVPNDATLPLDDRGPVPTGTDDGDIPVPVPVLPSGTDEFAVGSGKEAVIDGIDDVPTPLVGKGPTVEFPPGNGGADAVPEEAIVTEMLLEKGTELITRLEELGPRLEATGAVPVPTILLELPKGNDGDGDGSAVLDEKLGTEAAVPLGAEGTIDTVNTVCEPETVVVMVLSPVVPVGIELFVSGNGIDPEGDEEEPVYEPVLGVGTIDTPVEFAGVIVPPDILVTVVLLLALLIVWGAADVVEPDVVLVRVRLPDAGTLLITKFEEEDEDAETTVALENAELGDEETLLLEDPPYEDDVDVDGVDDDDRVNILPVAAAV</sequence>
<reference evidence="1 2" key="1">
    <citation type="submission" date="2024-02" db="EMBL/GenBank/DDBJ databases">
        <title>De novo assembly and annotation of 12 fungi associated with fruit tree decline syndrome in Ontario, Canada.</title>
        <authorList>
            <person name="Sulman M."/>
            <person name="Ellouze W."/>
            <person name="Ilyukhin E."/>
        </authorList>
    </citation>
    <scope>NUCLEOTIDE SEQUENCE [LARGE SCALE GENOMIC DNA]</scope>
    <source>
        <strain evidence="1 2">M11/M66-122</strain>
    </source>
</reference>
<proteinExistence type="predicted"/>
<evidence type="ECO:0000313" key="2">
    <source>
        <dbReference type="Proteomes" id="UP001320420"/>
    </source>
</evidence>
<dbReference type="Proteomes" id="UP001320420">
    <property type="component" value="Unassembled WGS sequence"/>
</dbReference>
<comment type="caution">
    <text evidence="1">The sequence shown here is derived from an EMBL/GenBank/DDBJ whole genome shotgun (WGS) entry which is preliminary data.</text>
</comment>